<organism evidence="1 2">
    <name type="scientific">Acaryochloris marina (strain MBIC 11017)</name>
    <dbReference type="NCBI Taxonomy" id="329726"/>
    <lineage>
        <taxon>Bacteria</taxon>
        <taxon>Bacillati</taxon>
        <taxon>Cyanobacteriota</taxon>
        <taxon>Cyanophyceae</taxon>
        <taxon>Acaryochloridales</taxon>
        <taxon>Acaryochloridaceae</taxon>
        <taxon>Acaryochloris</taxon>
    </lineage>
</organism>
<dbReference type="STRING" id="329726.AM1_2842"/>
<name>B0CAA7_ACAM1</name>
<dbReference type="KEGG" id="amr:AM1_2842"/>
<proteinExistence type="predicted"/>
<sequence length="294" mass="34039">MSWQTEFDQQIVNIKDPNPWLALYIDASLPLHDESKRALLRGHNSRSRRIFLPLVRPFAKLMIVVVKLLRIVIPEWLSSSRLLHQLIYWGLKYFVTPDSNYLILRHFVIGTEILKFIADNAGVEITSTQSLRPTCLEDLKDNTFLIHDLNIYNFIIELNQKLKAENRILEAPQRLNFDAITDGEFEINPGRQGWLNFVDLQSAIEVYTPVYALFLSDHDFWRATNSLQLDETIAIYISKLLQDPLALGLVNNRHPCIPLITLHAGFRLMLHGMDAEILHGYLRQQKRMQVTLAA</sequence>
<dbReference type="OrthoDB" id="569698at2"/>
<dbReference type="InterPro" id="IPR054268">
    <property type="entry name" value="DUF6999"/>
</dbReference>
<keyword evidence="2" id="KW-1185">Reference proteome</keyword>
<dbReference type="RefSeq" id="WP_012163286.1">
    <property type="nucleotide sequence ID" value="NC_009925.1"/>
</dbReference>
<reference evidence="1 2" key="1">
    <citation type="journal article" date="2008" name="Proc. Natl. Acad. Sci. U.S.A.">
        <title>Niche adaptation and genome expansion in the chlorophyll d-producing cyanobacterium Acaryochloris marina.</title>
        <authorList>
            <person name="Swingley W.D."/>
            <person name="Chen M."/>
            <person name="Cheung P.C."/>
            <person name="Conrad A.L."/>
            <person name="Dejesa L.C."/>
            <person name="Hao J."/>
            <person name="Honchak B.M."/>
            <person name="Karbach L.E."/>
            <person name="Kurdoglu A."/>
            <person name="Lahiri S."/>
            <person name="Mastrian S.D."/>
            <person name="Miyashita H."/>
            <person name="Page L."/>
            <person name="Ramakrishna P."/>
            <person name="Satoh S."/>
            <person name="Sattley W.M."/>
            <person name="Shimada Y."/>
            <person name="Taylor H.L."/>
            <person name="Tomo T."/>
            <person name="Tsuchiya T."/>
            <person name="Wang Z.T."/>
            <person name="Raymond J."/>
            <person name="Mimuro M."/>
            <person name="Blankenship R.E."/>
            <person name="Touchman J.W."/>
        </authorList>
    </citation>
    <scope>NUCLEOTIDE SEQUENCE [LARGE SCALE GENOMIC DNA]</scope>
    <source>
        <strain evidence="2">MBIC 11017</strain>
    </source>
</reference>
<dbReference type="eggNOG" id="ENOG502Z7R8">
    <property type="taxonomic scope" value="Bacteria"/>
</dbReference>
<dbReference type="Pfam" id="PF22523">
    <property type="entry name" value="DUF6999"/>
    <property type="match status" value="1"/>
</dbReference>
<dbReference type="EMBL" id="CP000828">
    <property type="protein sequence ID" value="ABW27842.1"/>
    <property type="molecule type" value="Genomic_DNA"/>
</dbReference>
<gene>
    <name evidence="1" type="ordered locus">AM1_2842</name>
</gene>
<dbReference type="HOGENOM" id="CLU_079573_0_0_3"/>
<evidence type="ECO:0000313" key="1">
    <source>
        <dbReference type="EMBL" id="ABW27842.1"/>
    </source>
</evidence>
<accession>B0CAA7</accession>
<dbReference type="Proteomes" id="UP000000268">
    <property type="component" value="Chromosome"/>
</dbReference>
<protein>
    <submittedName>
        <fullName evidence="1">Uncharacterized protein</fullName>
    </submittedName>
</protein>
<dbReference type="AlphaFoldDB" id="B0CAA7"/>
<evidence type="ECO:0000313" key="2">
    <source>
        <dbReference type="Proteomes" id="UP000000268"/>
    </source>
</evidence>